<dbReference type="OrthoDB" id="9803687at2"/>
<organism evidence="6 7">
    <name type="scientific">Aerococcus sanguinicola</name>
    <dbReference type="NCBI Taxonomy" id="119206"/>
    <lineage>
        <taxon>Bacteria</taxon>
        <taxon>Bacillati</taxon>
        <taxon>Bacillota</taxon>
        <taxon>Bacilli</taxon>
        <taxon>Lactobacillales</taxon>
        <taxon>Aerococcaceae</taxon>
        <taxon>Aerococcus</taxon>
    </lineage>
</organism>
<comment type="similarity">
    <text evidence="1">Belongs to the methylamine corrinoid protein family.</text>
</comment>
<name>A0A5N1GJC0_9LACT</name>
<reference evidence="6 7" key="1">
    <citation type="submission" date="2019-09" db="EMBL/GenBank/DDBJ databases">
        <title>Draft genome sequence assemblies of isolates from the urinary tract.</title>
        <authorList>
            <person name="Mores C.R."/>
            <person name="Putonti C."/>
            <person name="Wolfe A.J."/>
        </authorList>
    </citation>
    <scope>NUCLEOTIDE SEQUENCE [LARGE SCALE GENOMIC DNA]</scope>
    <source>
        <strain evidence="6 7">UMB623</strain>
    </source>
</reference>
<dbReference type="PROSITE" id="PS51332">
    <property type="entry name" value="B12_BINDING"/>
    <property type="match status" value="1"/>
</dbReference>
<evidence type="ECO:0000256" key="2">
    <source>
        <dbReference type="ARBA" id="ARBA00022723"/>
    </source>
</evidence>
<sequence length="224" mass="24893">MRSKEELIQELSDMVFEMEDEEIVETAEEYVQAGYDVQDAIMEGLVDGMSRAGVLFAEEEYYVTDVLICSDALNEAMAVFKPLLLERKEEADQRHKIVLGTVEGDTHDIGKNLVKVMLEVGGFEVIDLGRDVPLDDFIDRALEEEAELIGLSALMTTTMTGMKTLIERLEERGIRDRFKVMIGGGAVSQYYCDEIGADGYSEDAIEAVALAKRLVGESEDEGES</sequence>
<dbReference type="GO" id="GO:0046653">
    <property type="term" value="P:tetrahydrofolate metabolic process"/>
    <property type="evidence" value="ECO:0007669"/>
    <property type="project" value="TreeGrafter"/>
</dbReference>
<gene>
    <name evidence="6" type="ORF">F6I03_07590</name>
</gene>
<dbReference type="GO" id="GO:0008705">
    <property type="term" value="F:methionine synthase activity"/>
    <property type="evidence" value="ECO:0007669"/>
    <property type="project" value="TreeGrafter"/>
</dbReference>
<dbReference type="Gene3D" id="1.10.1240.10">
    <property type="entry name" value="Methionine synthase domain"/>
    <property type="match status" value="1"/>
</dbReference>
<dbReference type="SUPFAM" id="SSF52242">
    <property type="entry name" value="Cobalamin (vitamin B12)-binding domain"/>
    <property type="match status" value="1"/>
</dbReference>
<dbReference type="RefSeq" id="WP_070430019.1">
    <property type="nucleotide sequence ID" value="NZ_VYWO01000005.1"/>
</dbReference>
<evidence type="ECO:0000313" key="6">
    <source>
        <dbReference type="EMBL" id="KAA9300289.1"/>
    </source>
</evidence>
<dbReference type="InterPro" id="IPR006158">
    <property type="entry name" value="Cobalamin-bd"/>
</dbReference>
<protein>
    <submittedName>
        <fullName evidence="6">Cobalamin-binding protein</fullName>
    </submittedName>
</protein>
<dbReference type="AlphaFoldDB" id="A0A5N1GJC0"/>
<dbReference type="InterPro" id="IPR036594">
    <property type="entry name" value="Meth_synthase_dom"/>
</dbReference>
<dbReference type="PANTHER" id="PTHR45833">
    <property type="entry name" value="METHIONINE SYNTHASE"/>
    <property type="match status" value="1"/>
</dbReference>
<dbReference type="Proteomes" id="UP000327148">
    <property type="component" value="Unassembled WGS sequence"/>
</dbReference>
<dbReference type="GO" id="GO:0031419">
    <property type="term" value="F:cobalamin binding"/>
    <property type="evidence" value="ECO:0007669"/>
    <property type="project" value="InterPro"/>
</dbReference>
<dbReference type="SUPFAM" id="SSF47644">
    <property type="entry name" value="Methionine synthase domain"/>
    <property type="match status" value="1"/>
</dbReference>
<evidence type="ECO:0000256" key="3">
    <source>
        <dbReference type="ARBA" id="ARBA00023285"/>
    </source>
</evidence>
<feature type="domain" description="B12-binding N-terminal" evidence="5">
    <location>
        <begin position="1"/>
        <end position="92"/>
    </location>
</feature>
<dbReference type="CDD" id="cd02070">
    <property type="entry name" value="corrinoid_protein_B12-BD"/>
    <property type="match status" value="1"/>
</dbReference>
<dbReference type="InterPro" id="IPR003759">
    <property type="entry name" value="Cbl-bd_cap"/>
</dbReference>
<dbReference type="InterPro" id="IPR050554">
    <property type="entry name" value="Met_Synthase/Corrinoid"/>
</dbReference>
<evidence type="ECO:0000256" key="1">
    <source>
        <dbReference type="ARBA" id="ARBA00010854"/>
    </source>
</evidence>
<evidence type="ECO:0000259" key="5">
    <source>
        <dbReference type="PROSITE" id="PS51337"/>
    </source>
</evidence>
<feature type="domain" description="B12-binding" evidence="4">
    <location>
        <begin position="94"/>
        <end position="224"/>
    </location>
</feature>
<proteinExistence type="inferred from homology"/>
<dbReference type="Gene3D" id="3.40.50.280">
    <property type="entry name" value="Cobalamin-binding domain"/>
    <property type="match status" value="1"/>
</dbReference>
<keyword evidence="2" id="KW-0479">Metal-binding</keyword>
<evidence type="ECO:0000313" key="7">
    <source>
        <dbReference type="Proteomes" id="UP000327148"/>
    </source>
</evidence>
<dbReference type="SMART" id="SM01018">
    <property type="entry name" value="B12-binding_2"/>
    <property type="match status" value="1"/>
</dbReference>
<dbReference type="Pfam" id="PF02310">
    <property type="entry name" value="B12-binding"/>
    <property type="match status" value="1"/>
</dbReference>
<evidence type="ECO:0000259" key="4">
    <source>
        <dbReference type="PROSITE" id="PS51332"/>
    </source>
</evidence>
<comment type="caution">
    <text evidence="6">The sequence shown here is derived from an EMBL/GenBank/DDBJ whole genome shotgun (WGS) entry which is preliminary data.</text>
</comment>
<keyword evidence="3" id="KW-0170">Cobalt</keyword>
<accession>A0A5N1GJC0</accession>
<dbReference type="GO" id="GO:0005829">
    <property type="term" value="C:cytosol"/>
    <property type="evidence" value="ECO:0007669"/>
    <property type="project" value="TreeGrafter"/>
</dbReference>
<dbReference type="Pfam" id="PF02607">
    <property type="entry name" value="B12-binding_2"/>
    <property type="match status" value="1"/>
</dbReference>
<dbReference type="PROSITE" id="PS51337">
    <property type="entry name" value="B12_BINDING_NTER"/>
    <property type="match status" value="1"/>
</dbReference>
<dbReference type="GO" id="GO:0050667">
    <property type="term" value="P:homocysteine metabolic process"/>
    <property type="evidence" value="ECO:0007669"/>
    <property type="project" value="TreeGrafter"/>
</dbReference>
<dbReference type="InterPro" id="IPR036724">
    <property type="entry name" value="Cobalamin-bd_sf"/>
</dbReference>
<dbReference type="STRING" id="119206.AWM72_06460"/>
<dbReference type="GO" id="GO:0046872">
    <property type="term" value="F:metal ion binding"/>
    <property type="evidence" value="ECO:0007669"/>
    <property type="project" value="UniProtKB-KW"/>
</dbReference>
<dbReference type="FunFam" id="3.40.50.280:FF:000003">
    <property type="entry name" value="Dimethylamine methyltransferase corrinoid protein"/>
    <property type="match status" value="1"/>
</dbReference>
<dbReference type="PANTHER" id="PTHR45833:SF1">
    <property type="entry name" value="METHIONINE SYNTHASE"/>
    <property type="match status" value="1"/>
</dbReference>
<dbReference type="EMBL" id="VYWO01000005">
    <property type="protein sequence ID" value="KAA9300289.1"/>
    <property type="molecule type" value="Genomic_DNA"/>
</dbReference>